<dbReference type="SUPFAM" id="SSF158702">
    <property type="entry name" value="Sec63 N-terminal domain-like"/>
    <property type="match status" value="1"/>
</dbReference>
<dbReference type="SUPFAM" id="SSF47802">
    <property type="entry name" value="DNA polymerase beta, N-terminal domain-like"/>
    <property type="match status" value="1"/>
</dbReference>
<protein>
    <recommendedName>
        <fullName evidence="5">DNA polymerase beta</fullName>
        <ecNumber evidence="3">2.7.7.7</ecNumber>
        <ecNumber evidence="4">4.2.99.18</ecNumber>
    </recommendedName>
    <alternativeName>
        <fullName evidence="16">5'-deoxyribose-phosphate lyase</fullName>
    </alternativeName>
    <alternativeName>
        <fullName evidence="17">AP lyase</fullName>
    </alternativeName>
</protein>
<keyword evidence="8" id="KW-0808">Transferase</keyword>
<keyword evidence="7" id="KW-0237">DNA synthesis</keyword>
<name>A0A1F6D4J1_HANXR</name>
<evidence type="ECO:0000256" key="12">
    <source>
        <dbReference type="ARBA" id="ARBA00022843"/>
    </source>
</evidence>
<comment type="function">
    <text evidence="20">Repair polymerase that plays a key role in base-excision repair. During this process, the damaged base is excised by specific DNA glycosylases, the DNA backbone is nicked at the abasic site by an apurinic/apyrimidic (AP) endonuclease, and POLB removes 5'-deoxyribose-phosphate from the preincised AP site acting as a 5'-deoxyribose-phosphate lyase (5'-dRP lyase); through its DNA polymerase activity, it adds one nucleotide to the 3' end of the arising single-nucleotide gap. Conducts 'gap-filling' DNA synthesis in a stepwise distributive fashion rather than in a processive fashion as for other DNA polymerases. It is also able to cleave sugar-phosphate bonds 3' to an intact AP site, acting as an AP lyase.</text>
</comment>
<dbReference type="SUPFAM" id="SSF89550">
    <property type="entry name" value="PHP domain-like"/>
    <property type="match status" value="1"/>
</dbReference>
<dbReference type="InterPro" id="IPR029398">
    <property type="entry name" value="PolB_thumb"/>
</dbReference>
<dbReference type="InterPro" id="IPR003141">
    <property type="entry name" value="Pol/His_phosphatase_N"/>
</dbReference>
<evidence type="ECO:0000313" key="25">
    <source>
        <dbReference type="EMBL" id="OGG56241.1"/>
    </source>
</evidence>
<dbReference type="GO" id="GO:0006281">
    <property type="term" value="P:DNA repair"/>
    <property type="evidence" value="ECO:0007669"/>
    <property type="project" value="UniProtKB-KW"/>
</dbReference>
<dbReference type="InterPro" id="IPR027421">
    <property type="entry name" value="DNA_pol_lamdba_lyase_dom_sf"/>
</dbReference>
<dbReference type="GO" id="GO:0008270">
    <property type="term" value="F:zinc ion binding"/>
    <property type="evidence" value="ECO:0007669"/>
    <property type="project" value="TreeGrafter"/>
</dbReference>
<comment type="catalytic activity">
    <reaction evidence="19">
        <text>a 5'-end 2'-deoxyribose-2'-deoxyribonucleotide-DNA = (2E,4S)-4-hydroxypenten-2-al-5-phosphate + a 5'-end 5'-phospho-2'-deoxyribonucleoside-DNA + H(+)</text>
        <dbReference type="Rhea" id="RHEA:76255"/>
        <dbReference type="Rhea" id="RHEA-COMP:13180"/>
        <dbReference type="Rhea" id="RHEA-COMP:18657"/>
        <dbReference type="ChEBI" id="CHEBI:15378"/>
        <dbReference type="ChEBI" id="CHEBI:136412"/>
        <dbReference type="ChEBI" id="CHEBI:195194"/>
        <dbReference type="ChEBI" id="CHEBI:195195"/>
    </reaction>
</comment>
<dbReference type="InterPro" id="IPR010996">
    <property type="entry name" value="HHH_MUS81"/>
</dbReference>
<dbReference type="PRINTS" id="PR00870">
    <property type="entry name" value="DNAPOLXBETA"/>
</dbReference>
<keyword evidence="12" id="KW-0832">Ubl conjugation</keyword>
<keyword evidence="11" id="KW-0227">DNA damage</keyword>
<dbReference type="EMBL" id="MFKF01000040">
    <property type="protein sequence ID" value="OGG56241.1"/>
    <property type="molecule type" value="Genomic_DNA"/>
</dbReference>
<evidence type="ECO:0000256" key="3">
    <source>
        <dbReference type="ARBA" id="ARBA00012417"/>
    </source>
</evidence>
<dbReference type="GO" id="GO:0005829">
    <property type="term" value="C:cytosol"/>
    <property type="evidence" value="ECO:0007669"/>
    <property type="project" value="TreeGrafter"/>
</dbReference>
<dbReference type="InterPro" id="IPR043519">
    <property type="entry name" value="NT_sf"/>
</dbReference>
<keyword evidence="14" id="KW-0915">Sodium</keyword>
<evidence type="ECO:0000256" key="11">
    <source>
        <dbReference type="ARBA" id="ARBA00022763"/>
    </source>
</evidence>
<dbReference type="EC" id="4.2.99.18" evidence="4"/>
<dbReference type="PANTHER" id="PTHR36928:SF1">
    <property type="entry name" value="PHOSPHATASE YCDX-RELATED"/>
    <property type="match status" value="1"/>
</dbReference>
<comment type="catalytic activity">
    <reaction evidence="21">
        <text>DNA(n) + a 2'-deoxyribonucleoside 5'-triphosphate = DNA(n+1) + diphosphate</text>
        <dbReference type="Rhea" id="RHEA:22508"/>
        <dbReference type="Rhea" id="RHEA-COMP:17339"/>
        <dbReference type="Rhea" id="RHEA-COMP:17340"/>
        <dbReference type="ChEBI" id="CHEBI:33019"/>
        <dbReference type="ChEBI" id="CHEBI:61560"/>
        <dbReference type="ChEBI" id="CHEBI:173112"/>
        <dbReference type="EC" id="2.7.7.7"/>
    </reaction>
</comment>
<evidence type="ECO:0000256" key="21">
    <source>
        <dbReference type="ARBA" id="ARBA00049244"/>
    </source>
</evidence>
<dbReference type="Gene3D" id="3.20.20.140">
    <property type="entry name" value="Metal-dependent hydrolases"/>
    <property type="match status" value="1"/>
</dbReference>
<keyword evidence="9" id="KW-0548">Nucleotidyltransferase</keyword>
<dbReference type="GO" id="GO:0003677">
    <property type="term" value="F:DNA binding"/>
    <property type="evidence" value="ECO:0007669"/>
    <property type="project" value="InterPro"/>
</dbReference>
<dbReference type="Pfam" id="PF02811">
    <property type="entry name" value="PHP"/>
    <property type="match status" value="1"/>
</dbReference>
<evidence type="ECO:0000256" key="19">
    <source>
        <dbReference type="ARBA" id="ARBA00044678"/>
    </source>
</evidence>
<evidence type="ECO:0000256" key="13">
    <source>
        <dbReference type="ARBA" id="ARBA00022932"/>
    </source>
</evidence>
<proteinExistence type="predicted"/>
<dbReference type="Pfam" id="PF14791">
    <property type="entry name" value="DNA_pol_B_thumb"/>
    <property type="match status" value="1"/>
</dbReference>
<dbReference type="GO" id="GO:0140078">
    <property type="term" value="F:class I DNA-(apurinic or apyrimidinic site) endonuclease activity"/>
    <property type="evidence" value="ECO:0007669"/>
    <property type="project" value="UniProtKB-EC"/>
</dbReference>
<dbReference type="GO" id="GO:0003887">
    <property type="term" value="F:DNA-directed DNA polymerase activity"/>
    <property type="evidence" value="ECO:0007669"/>
    <property type="project" value="UniProtKB-KW"/>
</dbReference>
<keyword evidence="15" id="KW-0234">DNA repair</keyword>
<dbReference type="CDD" id="cd00141">
    <property type="entry name" value="NT_POLXc"/>
    <property type="match status" value="1"/>
</dbReference>
<evidence type="ECO:0000256" key="7">
    <source>
        <dbReference type="ARBA" id="ARBA00022634"/>
    </source>
</evidence>
<sequence length="573" mass="62347">MTNKEIADVLAGVAVLMELKGENPFRSRAYQNAARQVETLDRDAKDLLEAGELSGVRGIGKGIAEDIAELLTTGGLGLYEGLRASIPAGLIEMLGISGLGPKRVRAIHETLGIETLGDLEAACQGDRVSGLPGFGAKTQANILSGIEALRRNQGLYLFCDAMLAAEGVCEQLRRHPSVARIAIAGALRRRKEVTKDIDLVASAKDAGALMDAFVHLADVASVTAKGETKTSVALRSGIRADLRVVAEAEFPYALHHFTGSREHNTLMRGRAKGMGLKMNEYGLFRGEGLIRCKDEAGVFEALGLSYIPPELREGMDEIEAAERGELPRLVEPEDLKGVLHVHTNASDGSNTLEEMARAAQERGYTYIAVCDHSRSLAVANGLSVERLRRQGEEIDRLNKKLKGITILKGAESDILPDGGLDYDDDVLETLDVVVASVHSQMKMSAEKSTERLIRAIRDPHTTILGHATGRLLLRREGYPIQVEKVLDALAENGVALEFNANPYRMDLDWRYLKAAKERGVKVAINSDAHSVEEIDTMALSTGTARKGWLTKEDVLNAMSAKEIVQYLRNRKRG</sequence>
<evidence type="ECO:0000259" key="24">
    <source>
        <dbReference type="SMART" id="SM00483"/>
    </source>
</evidence>
<dbReference type="InterPro" id="IPR003583">
    <property type="entry name" value="Hlx-hairpin-Hlx_DNA-bd_motif"/>
</dbReference>
<dbReference type="CDD" id="cd07436">
    <property type="entry name" value="PHP_PolX"/>
    <property type="match status" value="1"/>
</dbReference>
<dbReference type="InterPro" id="IPR002008">
    <property type="entry name" value="DNA_pol_X_beta-like"/>
</dbReference>
<dbReference type="InterPro" id="IPR004013">
    <property type="entry name" value="PHP_dom"/>
</dbReference>
<evidence type="ECO:0000256" key="8">
    <source>
        <dbReference type="ARBA" id="ARBA00022679"/>
    </source>
</evidence>
<dbReference type="NCBIfam" id="NF006375">
    <property type="entry name" value="PRK08609.1"/>
    <property type="match status" value="1"/>
</dbReference>
<dbReference type="Pfam" id="PF14520">
    <property type="entry name" value="HHH_5"/>
    <property type="match status" value="1"/>
</dbReference>
<feature type="domain" description="Helix-hairpin-helix DNA-binding motif class 1" evidence="22">
    <location>
        <begin position="91"/>
        <end position="110"/>
    </location>
</feature>
<reference evidence="25 26" key="1">
    <citation type="journal article" date="2016" name="Nat. Commun.">
        <title>Thousands of microbial genomes shed light on interconnected biogeochemical processes in an aquifer system.</title>
        <authorList>
            <person name="Anantharaman K."/>
            <person name="Brown C.T."/>
            <person name="Hug L.A."/>
            <person name="Sharon I."/>
            <person name="Castelle C.J."/>
            <person name="Probst A.J."/>
            <person name="Thomas B.C."/>
            <person name="Singh A."/>
            <person name="Wilkins M.J."/>
            <person name="Karaoz U."/>
            <person name="Brodie E.L."/>
            <person name="Williams K.H."/>
            <person name="Hubbard S.S."/>
            <person name="Banfield J.F."/>
        </authorList>
    </citation>
    <scope>NUCLEOTIDE SEQUENCE [LARGE SCALE GENOMIC DNA]</scope>
    <source>
        <strain evidence="26">RIFCSPLOWO2_12_FULL_64_10</strain>
    </source>
</reference>
<dbReference type="Gene3D" id="1.10.150.110">
    <property type="entry name" value="DNA polymerase beta, N-terminal domain-like"/>
    <property type="match status" value="1"/>
</dbReference>
<dbReference type="FunFam" id="3.20.20.140:FF:000047">
    <property type="entry name" value="PHP domain-containing protein"/>
    <property type="match status" value="1"/>
</dbReference>
<evidence type="ECO:0000313" key="26">
    <source>
        <dbReference type="Proteomes" id="UP000178606"/>
    </source>
</evidence>
<evidence type="ECO:0000259" key="22">
    <source>
        <dbReference type="SMART" id="SM00278"/>
    </source>
</evidence>
<dbReference type="Pfam" id="PF14716">
    <property type="entry name" value="HHH_8"/>
    <property type="match status" value="1"/>
</dbReference>
<dbReference type="InterPro" id="IPR037160">
    <property type="entry name" value="DNA_Pol_thumb_sf"/>
</dbReference>
<comment type="cofactor">
    <cofactor evidence="1">
        <name>Mg(2+)</name>
        <dbReference type="ChEBI" id="CHEBI:18420"/>
    </cofactor>
</comment>
<evidence type="ECO:0000259" key="23">
    <source>
        <dbReference type="SMART" id="SM00481"/>
    </source>
</evidence>
<keyword evidence="6" id="KW-0488">Methylation</keyword>
<evidence type="ECO:0000256" key="6">
    <source>
        <dbReference type="ARBA" id="ARBA00022481"/>
    </source>
</evidence>
<accession>A0A1F6D4J1</accession>
<dbReference type="Proteomes" id="UP000178606">
    <property type="component" value="Unassembled WGS sequence"/>
</dbReference>
<organism evidence="25 26">
    <name type="scientific">Handelsmanbacteria sp. (strain RIFCSPLOWO2_12_FULL_64_10)</name>
    <dbReference type="NCBI Taxonomy" id="1817868"/>
    <lineage>
        <taxon>Bacteria</taxon>
        <taxon>Candidatus Handelsmaniibacteriota</taxon>
    </lineage>
</organism>
<dbReference type="AlphaFoldDB" id="A0A1F6D4J1"/>
<evidence type="ECO:0000256" key="15">
    <source>
        <dbReference type="ARBA" id="ARBA00023204"/>
    </source>
</evidence>
<evidence type="ECO:0000256" key="4">
    <source>
        <dbReference type="ARBA" id="ARBA00012720"/>
    </source>
</evidence>
<dbReference type="Gene3D" id="3.30.210.10">
    <property type="entry name" value="DNA polymerase, thumb domain"/>
    <property type="match status" value="1"/>
</dbReference>
<feature type="domain" description="Helix-hairpin-helix DNA-binding motif class 1" evidence="22">
    <location>
        <begin position="126"/>
        <end position="145"/>
    </location>
</feature>
<evidence type="ECO:0000256" key="16">
    <source>
        <dbReference type="ARBA" id="ARBA00035717"/>
    </source>
</evidence>
<dbReference type="PIRSF" id="PIRSF005047">
    <property type="entry name" value="UCP005047_YshC"/>
    <property type="match status" value="1"/>
</dbReference>
<dbReference type="SMART" id="SM00481">
    <property type="entry name" value="POLIIIAc"/>
    <property type="match status" value="1"/>
</dbReference>
<comment type="caution">
    <text evidence="25">The sequence shown here is derived from an EMBL/GenBank/DDBJ whole genome shotgun (WGS) entry which is preliminary data.</text>
</comment>
<dbReference type="GO" id="GO:0042578">
    <property type="term" value="F:phosphoric ester hydrolase activity"/>
    <property type="evidence" value="ECO:0007669"/>
    <property type="project" value="TreeGrafter"/>
</dbReference>
<evidence type="ECO:0000256" key="9">
    <source>
        <dbReference type="ARBA" id="ARBA00022695"/>
    </source>
</evidence>
<dbReference type="Gene3D" id="1.10.150.20">
    <property type="entry name" value="5' to 3' exonuclease, C-terminal subdomain"/>
    <property type="match status" value="1"/>
</dbReference>
<dbReference type="SMART" id="SM00278">
    <property type="entry name" value="HhH1"/>
    <property type="match status" value="3"/>
</dbReference>
<keyword evidence="10" id="KW-0235">DNA replication</keyword>
<evidence type="ECO:0000256" key="5">
    <source>
        <dbReference type="ARBA" id="ARBA00020020"/>
    </source>
</evidence>
<feature type="domain" description="DNA-directed DNA polymerase X" evidence="24">
    <location>
        <begin position="1"/>
        <end position="313"/>
    </location>
</feature>
<evidence type="ECO:0000256" key="10">
    <source>
        <dbReference type="ARBA" id="ARBA00022705"/>
    </source>
</evidence>
<dbReference type="Gene3D" id="3.30.460.10">
    <property type="entry name" value="Beta Polymerase, domain 2"/>
    <property type="match status" value="1"/>
</dbReference>
<dbReference type="PANTHER" id="PTHR36928">
    <property type="entry name" value="PHOSPHATASE YCDX-RELATED"/>
    <property type="match status" value="1"/>
</dbReference>
<dbReference type="SMART" id="SM00483">
    <property type="entry name" value="POLXc"/>
    <property type="match status" value="1"/>
</dbReference>
<dbReference type="InterPro" id="IPR022311">
    <property type="entry name" value="PolX-like"/>
</dbReference>
<comment type="catalytic activity">
    <reaction evidence="18">
        <text>2'-deoxyribonucleotide-(2'-deoxyribose 5'-phosphate)-2'-deoxyribonucleotide-DNA = a 3'-end 2'-deoxyribonucleotide-(2,3-dehydro-2,3-deoxyribose 5'-phosphate)-DNA + a 5'-end 5'-phospho-2'-deoxyribonucleoside-DNA + H(+)</text>
        <dbReference type="Rhea" id="RHEA:66592"/>
        <dbReference type="Rhea" id="RHEA-COMP:13180"/>
        <dbReference type="Rhea" id="RHEA-COMP:16897"/>
        <dbReference type="Rhea" id="RHEA-COMP:17067"/>
        <dbReference type="ChEBI" id="CHEBI:15378"/>
        <dbReference type="ChEBI" id="CHEBI:136412"/>
        <dbReference type="ChEBI" id="CHEBI:157695"/>
        <dbReference type="ChEBI" id="CHEBI:167181"/>
        <dbReference type="EC" id="4.2.99.18"/>
    </reaction>
</comment>
<evidence type="ECO:0000256" key="2">
    <source>
        <dbReference type="ARBA" id="ARBA00004496"/>
    </source>
</evidence>
<evidence type="ECO:0000256" key="18">
    <source>
        <dbReference type="ARBA" id="ARBA00044632"/>
    </source>
</evidence>
<gene>
    <name evidence="25" type="ORF">A3F84_10250</name>
</gene>
<feature type="domain" description="Helix-hairpin-helix DNA-binding motif class 1" evidence="22">
    <location>
        <begin position="51"/>
        <end position="70"/>
    </location>
</feature>
<keyword evidence="13" id="KW-0239">DNA-directed DNA polymerase</keyword>
<dbReference type="GO" id="GO:0071978">
    <property type="term" value="P:bacterial-type flagellum-dependent swarming motility"/>
    <property type="evidence" value="ECO:0007669"/>
    <property type="project" value="TreeGrafter"/>
</dbReference>
<evidence type="ECO:0000256" key="14">
    <source>
        <dbReference type="ARBA" id="ARBA00023053"/>
    </source>
</evidence>
<dbReference type="EC" id="2.7.7.7" evidence="3"/>
<evidence type="ECO:0000256" key="20">
    <source>
        <dbReference type="ARBA" id="ARBA00045548"/>
    </source>
</evidence>
<dbReference type="InterPro" id="IPR002054">
    <property type="entry name" value="DNA-dir_DNA_pol_X"/>
</dbReference>
<feature type="domain" description="Polymerase/histidinol phosphatase N-terminal" evidence="23">
    <location>
        <begin position="337"/>
        <end position="416"/>
    </location>
</feature>
<comment type="subcellular location">
    <subcellularLocation>
        <location evidence="2">Cytoplasm</location>
    </subcellularLocation>
</comment>
<dbReference type="InterPro" id="IPR016195">
    <property type="entry name" value="Pol/histidinol_Pase-like"/>
</dbReference>
<dbReference type="SUPFAM" id="SSF81301">
    <property type="entry name" value="Nucleotidyltransferase"/>
    <property type="match status" value="1"/>
</dbReference>
<dbReference type="InterPro" id="IPR050243">
    <property type="entry name" value="PHP_phosphatase"/>
</dbReference>
<evidence type="ECO:0000256" key="17">
    <source>
        <dbReference type="ARBA" id="ARBA00035726"/>
    </source>
</evidence>
<dbReference type="InterPro" id="IPR047967">
    <property type="entry name" value="PolX_PHP"/>
</dbReference>
<evidence type="ECO:0000256" key="1">
    <source>
        <dbReference type="ARBA" id="ARBA00001946"/>
    </source>
</evidence>